<dbReference type="Proteomes" id="UP000887572">
    <property type="component" value="Unplaced"/>
</dbReference>
<protein>
    <submittedName>
        <fullName evidence="2">Uncharacterized protein</fullName>
    </submittedName>
</protein>
<dbReference type="AlphaFoldDB" id="A0A914HFT0"/>
<proteinExistence type="predicted"/>
<sequence>MATTFLALDQSITNPSSDLANLVRAQSCDAYEAGHYRPATTVPATTVPATTVPPLPSNQFFETQNVINRNGT</sequence>
<accession>A0A914HFT0</accession>
<evidence type="ECO:0000313" key="2">
    <source>
        <dbReference type="WBParaSite" id="Gr19_v10_g16566.t1"/>
    </source>
</evidence>
<keyword evidence="1" id="KW-1185">Reference proteome</keyword>
<evidence type="ECO:0000313" key="1">
    <source>
        <dbReference type="Proteomes" id="UP000887572"/>
    </source>
</evidence>
<reference evidence="2" key="1">
    <citation type="submission" date="2022-11" db="UniProtKB">
        <authorList>
            <consortium name="WormBaseParasite"/>
        </authorList>
    </citation>
    <scope>IDENTIFICATION</scope>
</reference>
<dbReference type="WBParaSite" id="Gr19_v10_g16566.t1">
    <property type="protein sequence ID" value="Gr19_v10_g16566.t1"/>
    <property type="gene ID" value="Gr19_v10_g16566"/>
</dbReference>
<organism evidence="1 2">
    <name type="scientific">Globodera rostochiensis</name>
    <name type="common">Golden nematode worm</name>
    <name type="synonym">Heterodera rostochiensis</name>
    <dbReference type="NCBI Taxonomy" id="31243"/>
    <lineage>
        <taxon>Eukaryota</taxon>
        <taxon>Metazoa</taxon>
        <taxon>Ecdysozoa</taxon>
        <taxon>Nematoda</taxon>
        <taxon>Chromadorea</taxon>
        <taxon>Rhabditida</taxon>
        <taxon>Tylenchina</taxon>
        <taxon>Tylenchomorpha</taxon>
        <taxon>Tylenchoidea</taxon>
        <taxon>Heteroderidae</taxon>
        <taxon>Heteroderinae</taxon>
        <taxon>Globodera</taxon>
    </lineage>
</organism>
<name>A0A914HFT0_GLORO</name>